<proteinExistence type="predicted"/>
<accession>A0A1A9KMP3</accession>
<dbReference type="Proteomes" id="UP000077748">
    <property type="component" value="Plasmid pRBL16"/>
</dbReference>
<dbReference type="PROSITE" id="PS51257">
    <property type="entry name" value="PROKAR_LIPOPROTEIN"/>
    <property type="match status" value="1"/>
</dbReference>
<dbReference type="AlphaFoldDB" id="A0A1A9KMP3"/>
<dbReference type="Gene3D" id="3.60.15.10">
    <property type="entry name" value="Ribonuclease Z/Hydroxyacylglutathione hydrolase-like"/>
    <property type="match status" value="1"/>
</dbReference>
<name>A0A1A9KMP3_9PSED</name>
<gene>
    <name evidence="1" type="ORF">A9C11_32460</name>
</gene>
<keyword evidence="1" id="KW-0614">Plasmid</keyword>
<reference evidence="1 2" key="1">
    <citation type="submission" date="2016-05" db="EMBL/GenBank/DDBJ databases">
        <title>Genome Sequence of Pseudomonas citronellolis Strain SJTE-3, an Estrogens and Persistent Organic Pollutants degradation strain.</title>
        <authorList>
            <person name="Liang R."/>
        </authorList>
    </citation>
    <scope>NUCLEOTIDE SEQUENCE [LARGE SCALE GENOMIC DNA]</scope>
    <source>
        <strain evidence="1 2">SJTE-3</strain>
        <plasmid evidence="2">Plasmid prbl16</plasmid>
    </source>
</reference>
<dbReference type="SUPFAM" id="SSF56281">
    <property type="entry name" value="Metallo-hydrolase/oxidoreductase"/>
    <property type="match status" value="1"/>
</dbReference>
<dbReference type="InterPro" id="IPR036866">
    <property type="entry name" value="RibonucZ/Hydroxyglut_hydro"/>
</dbReference>
<evidence type="ECO:0000313" key="1">
    <source>
        <dbReference type="EMBL" id="ANI18774.1"/>
    </source>
</evidence>
<protein>
    <recommendedName>
        <fullName evidence="3">MBL fold metallo-hydrolase</fullName>
    </recommendedName>
</protein>
<geneLocation type="plasmid" evidence="2">
    <name>prbl16</name>
</geneLocation>
<evidence type="ECO:0000313" key="2">
    <source>
        <dbReference type="Proteomes" id="UP000077748"/>
    </source>
</evidence>
<dbReference type="RefSeq" id="WP_064585186.1">
    <property type="nucleotide sequence ID" value="NZ_CP015879.1"/>
</dbReference>
<dbReference type="EMBL" id="CP015879">
    <property type="protein sequence ID" value="ANI18774.1"/>
    <property type="molecule type" value="Genomic_DNA"/>
</dbReference>
<evidence type="ECO:0008006" key="3">
    <source>
        <dbReference type="Google" id="ProtNLM"/>
    </source>
</evidence>
<organism evidence="1 2">
    <name type="scientific">Pseudomonas citronellolis</name>
    <dbReference type="NCBI Taxonomy" id="53408"/>
    <lineage>
        <taxon>Bacteria</taxon>
        <taxon>Pseudomonadati</taxon>
        <taxon>Pseudomonadota</taxon>
        <taxon>Gammaproteobacteria</taxon>
        <taxon>Pseudomonadales</taxon>
        <taxon>Pseudomonadaceae</taxon>
        <taxon>Pseudomonas</taxon>
    </lineage>
</organism>
<sequence>MRGLSIVLGLSLLVGCTHEPFSEGLSIQNHHWGDEPKIQFLGVGGWLIHWRGEGLLLAPSFTNPASLGIPGIPPARVVADNEKVDRHMPPAADVTMLLVGHAHYDHLLDVPRVVEKHSPKAIVYGSETVKHILHAAKNSSGQRIFGAGAVVVPSEQQITDHRDPSRPGTWFYSDGKVITDGGVNVANSVGSIRVMPIRSMHAGHLFGHNFIPGEYDWDLDDLPTGLLDWRLGEVTLAWMIDLLGEDGRPVYRIHYQDSAAEPPWGFPPIISDSKRVDVEILCGGGWNQVSYYPTALLRVTKPRVVLLGHWENFFGNDLDEPARTIPLLSYKGLLEQLKPYNLVVPEPFSDILLPPPME</sequence>